<dbReference type="InterPro" id="IPR008906">
    <property type="entry name" value="HATC_C_dom"/>
</dbReference>
<dbReference type="PANTHER" id="PTHR46289:SF14">
    <property type="entry name" value="DUF4371 DOMAIN-CONTAINING PROTEIN"/>
    <property type="match status" value="1"/>
</dbReference>
<reference evidence="4 5" key="1">
    <citation type="submission" date="2023-02" db="EMBL/GenBank/DDBJ databases">
        <title>LHISI_Scaffold_Assembly.</title>
        <authorList>
            <person name="Stuart O.P."/>
            <person name="Cleave R."/>
            <person name="Magrath M.J.L."/>
            <person name="Mikheyev A.S."/>
        </authorList>
    </citation>
    <scope>NUCLEOTIDE SEQUENCE [LARGE SCALE GENOMIC DNA]</scope>
    <source>
        <strain evidence="4">Daus_M_001</strain>
        <tissue evidence="4">Leg muscle</tissue>
    </source>
</reference>
<evidence type="ECO:0000256" key="2">
    <source>
        <dbReference type="SAM" id="Phobius"/>
    </source>
</evidence>
<proteinExistence type="predicted"/>
<comment type="caution">
    <text evidence="4">The sequence shown here is derived from an EMBL/GenBank/DDBJ whole genome shotgun (WGS) entry which is preliminary data.</text>
</comment>
<gene>
    <name evidence="4" type="ORF">PR048_014671</name>
</gene>
<dbReference type="SUPFAM" id="SSF53098">
    <property type="entry name" value="Ribonuclease H-like"/>
    <property type="match status" value="1"/>
</dbReference>
<name>A0ABQ9HEV8_9NEOP</name>
<dbReference type="EMBL" id="JARBHB010000005">
    <property type="protein sequence ID" value="KAJ8882857.1"/>
    <property type="molecule type" value="Genomic_DNA"/>
</dbReference>
<organism evidence="4 5">
    <name type="scientific">Dryococelus australis</name>
    <dbReference type="NCBI Taxonomy" id="614101"/>
    <lineage>
        <taxon>Eukaryota</taxon>
        <taxon>Metazoa</taxon>
        <taxon>Ecdysozoa</taxon>
        <taxon>Arthropoda</taxon>
        <taxon>Hexapoda</taxon>
        <taxon>Insecta</taxon>
        <taxon>Pterygota</taxon>
        <taxon>Neoptera</taxon>
        <taxon>Polyneoptera</taxon>
        <taxon>Phasmatodea</taxon>
        <taxon>Verophasmatodea</taxon>
        <taxon>Anareolatae</taxon>
        <taxon>Phasmatidae</taxon>
        <taxon>Eurycanthinae</taxon>
        <taxon>Dryococelus</taxon>
    </lineage>
</organism>
<evidence type="ECO:0000313" key="5">
    <source>
        <dbReference type="Proteomes" id="UP001159363"/>
    </source>
</evidence>
<evidence type="ECO:0000313" key="4">
    <source>
        <dbReference type="EMBL" id="KAJ8882857.1"/>
    </source>
</evidence>
<sequence length="787" mass="88837">MCETRWLENHDGLIKCKEIFIAIVDTLEELSTDMDSETSSKAAYFVRAIVASDFVICLCCANVLFSFTVTLCRLLQSPACDFVAALQHVELVIDTLKDIRANVDSKFATIFKAARDLLRAVDEEITVQRIVSRQKHRANFNAGDPDTYFRITIMIPLLDDLIYQLESRFKTHKSTLTSLSSLIPSICSKKEYWDSLEAEFQVWQTKWRQLPESDRPTCAIEALGECNKDLFPNIHKLLKILATLPVTTSTPERTFSTMKHLKTYLRKSKLHQPGNIDWLGIHVDPSADQHQHRGNLCRGLLAGEVACKGQWHPTVTSQGRQTGGTAAPPLPSPQLVVCPTLLIPKGAQKQTIQEAILCTEAMAVPQIFDYCRCKDRTFIRIVERLKFIPSCRLVPLAFPSPFSYVSVHCRTGLIASALLSRKREKKGFRMSVYMSEPIRIEFLRYWSPVIRGQVLRADEGEVSYGATPDCKGRGKCKIPEETRRPAASLGARFPHAIIRERPRRETNPIHPANSNVSHTYHNCMWQYVKRCRGTETLVTNNFKKMFMKMHVANPDKQDSRNMQRSAVRIRTILHDTRYRKSLCEVIRASVAPVMAFPALHDQISYQVLVIGHVLSFVAGSIPGFAAGTRVSDGGYCVGCLISFAALECNLHTADDNAIRRIAVVENRTRRAGRTRQPRNSRIWNYCPSIGTNFTGRMSLRTPVEIYAGSKSVKKPRIPALRHTPPRFTLIGSHSLTHSLTHSANSGAHAPTKWHRWPAARRDVAVRQSAPSKHARNRANREILRSPQ</sequence>
<evidence type="ECO:0000259" key="3">
    <source>
        <dbReference type="Pfam" id="PF05699"/>
    </source>
</evidence>
<feature type="compositionally biased region" description="Basic and acidic residues" evidence="1">
    <location>
        <begin position="778"/>
        <end position="787"/>
    </location>
</feature>
<evidence type="ECO:0000256" key="1">
    <source>
        <dbReference type="SAM" id="MobiDB-lite"/>
    </source>
</evidence>
<dbReference type="PANTHER" id="PTHR46289">
    <property type="entry name" value="52 KDA REPRESSOR OF THE INHIBITOR OF THE PROTEIN KINASE-LIKE PROTEIN-RELATED"/>
    <property type="match status" value="1"/>
</dbReference>
<dbReference type="Pfam" id="PF05699">
    <property type="entry name" value="Dimer_Tnp_hAT"/>
    <property type="match status" value="1"/>
</dbReference>
<feature type="transmembrane region" description="Helical" evidence="2">
    <location>
        <begin position="44"/>
        <end position="67"/>
    </location>
</feature>
<dbReference type="InterPro" id="IPR012337">
    <property type="entry name" value="RNaseH-like_sf"/>
</dbReference>
<keyword evidence="2" id="KW-0812">Transmembrane</keyword>
<dbReference type="InterPro" id="IPR052958">
    <property type="entry name" value="IFN-induced_PKR_regulator"/>
</dbReference>
<keyword evidence="2" id="KW-0472">Membrane</keyword>
<keyword evidence="5" id="KW-1185">Reference proteome</keyword>
<dbReference type="Proteomes" id="UP001159363">
    <property type="component" value="Chromosome 4"/>
</dbReference>
<feature type="region of interest" description="Disordered" evidence="1">
    <location>
        <begin position="762"/>
        <end position="787"/>
    </location>
</feature>
<feature type="domain" description="HAT C-terminal dimerisation" evidence="3">
    <location>
        <begin position="226"/>
        <end position="268"/>
    </location>
</feature>
<accession>A0ABQ9HEV8</accession>
<keyword evidence="2" id="KW-1133">Transmembrane helix</keyword>
<protein>
    <recommendedName>
        <fullName evidence="3">HAT C-terminal dimerisation domain-containing protein</fullName>
    </recommendedName>
</protein>